<evidence type="ECO:0000259" key="8">
    <source>
        <dbReference type="Pfam" id="PF02706"/>
    </source>
</evidence>
<evidence type="ECO:0000256" key="2">
    <source>
        <dbReference type="ARBA" id="ARBA00022475"/>
    </source>
</evidence>
<protein>
    <submittedName>
        <fullName evidence="9">Capsule polysaccharide export protein KpsE/RkpR</fullName>
    </submittedName>
</protein>
<keyword evidence="10" id="KW-1185">Reference proteome</keyword>
<comment type="caution">
    <text evidence="9">The sequence shown here is derived from an EMBL/GenBank/DDBJ whole genome shotgun (WGS) entry which is preliminary data.</text>
</comment>
<dbReference type="PANTHER" id="PTHR32309:SF13">
    <property type="entry name" value="FERRIC ENTEROBACTIN TRANSPORT PROTEIN FEPE"/>
    <property type="match status" value="1"/>
</dbReference>
<feature type="domain" description="Polysaccharide chain length determinant N-terminal" evidence="8">
    <location>
        <begin position="18"/>
        <end position="114"/>
    </location>
</feature>
<accession>A0A4Q7VGV8</accession>
<reference evidence="9 10" key="1">
    <citation type="submission" date="2019-02" db="EMBL/GenBank/DDBJ databases">
        <title>Genomic Encyclopedia of Type Strains, Phase IV (KMG-IV): sequencing the most valuable type-strain genomes for metagenomic binning, comparative biology and taxonomic classification.</title>
        <authorList>
            <person name="Goeker M."/>
        </authorList>
    </citation>
    <scope>NUCLEOTIDE SEQUENCE [LARGE SCALE GENOMIC DNA]</scope>
    <source>
        <strain evidence="9 10">DSM 19570</strain>
    </source>
</reference>
<evidence type="ECO:0000313" key="9">
    <source>
        <dbReference type="EMBL" id="RZT95254.1"/>
    </source>
</evidence>
<feature type="transmembrane region" description="Helical" evidence="7">
    <location>
        <begin position="34"/>
        <end position="53"/>
    </location>
</feature>
<keyword evidence="2" id="KW-1003">Cell membrane</keyword>
<evidence type="ECO:0000256" key="7">
    <source>
        <dbReference type="SAM" id="Phobius"/>
    </source>
</evidence>
<evidence type="ECO:0000313" key="10">
    <source>
        <dbReference type="Proteomes" id="UP000293671"/>
    </source>
</evidence>
<evidence type="ECO:0000256" key="6">
    <source>
        <dbReference type="SAM" id="Coils"/>
    </source>
</evidence>
<keyword evidence="5 7" id="KW-0472">Membrane</keyword>
<dbReference type="GO" id="GO:0005886">
    <property type="term" value="C:plasma membrane"/>
    <property type="evidence" value="ECO:0007669"/>
    <property type="project" value="UniProtKB-SubCell"/>
</dbReference>
<dbReference type="InterPro" id="IPR003856">
    <property type="entry name" value="LPS_length_determ_N"/>
</dbReference>
<evidence type="ECO:0000256" key="1">
    <source>
        <dbReference type="ARBA" id="ARBA00004651"/>
    </source>
</evidence>
<feature type="transmembrane region" description="Helical" evidence="7">
    <location>
        <begin position="341"/>
        <end position="364"/>
    </location>
</feature>
<gene>
    <name evidence="9" type="ORF">EV670_3005</name>
</gene>
<keyword evidence="3 7" id="KW-0812">Transmembrane</keyword>
<keyword evidence="4 7" id="KW-1133">Transmembrane helix</keyword>
<feature type="coiled-coil region" evidence="6">
    <location>
        <begin position="230"/>
        <end position="278"/>
    </location>
</feature>
<dbReference type="PANTHER" id="PTHR32309">
    <property type="entry name" value="TYROSINE-PROTEIN KINASE"/>
    <property type="match status" value="1"/>
</dbReference>
<dbReference type="InterPro" id="IPR050445">
    <property type="entry name" value="Bact_polysacc_biosynth/exp"/>
</dbReference>
<dbReference type="Pfam" id="PF02706">
    <property type="entry name" value="Wzz"/>
    <property type="match status" value="1"/>
</dbReference>
<dbReference type="EMBL" id="SHKP01000007">
    <property type="protein sequence ID" value="RZT95254.1"/>
    <property type="molecule type" value="Genomic_DNA"/>
</dbReference>
<name>A0A4Q7VGV8_9BURK</name>
<dbReference type="Proteomes" id="UP000293671">
    <property type="component" value="Unassembled WGS sequence"/>
</dbReference>
<comment type="subcellular location">
    <subcellularLocation>
        <location evidence="1">Cell membrane</location>
        <topology evidence="1">Multi-pass membrane protein</topology>
    </subcellularLocation>
</comment>
<dbReference type="GO" id="GO:0004713">
    <property type="term" value="F:protein tyrosine kinase activity"/>
    <property type="evidence" value="ECO:0007669"/>
    <property type="project" value="TreeGrafter"/>
</dbReference>
<evidence type="ECO:0000256" key="5">
    <source>
        <dbReference type="ARBA" id="ARBA00023136"/>
    </source>
</evidence>
<organism evidence="9 10">
    <name type="scientific">Rivibacter subsaxonicus</name>
    <dbReference type="NCBI Taxonomy" id="457575"/>
    <lineage>
        <taxon>Bacteria</taxon>
        <taxon>Pseudomonadati</taxon>
        <taxon>Pseudomonadota</taxon>
        <taxon>Betaproteobacteria</taxon>
        <taxon>Burkholderiales</taxon>
        <taxon>Rivibacter</taxon>
    </lineage>
</organism>
<evidence type="ECO:0000256" key="4">
    <source>
        <dbReference type="ARBA" id="ARBA00022989"/>
    </source>
</evidence>
<dbReference type="AlphaFoldDB" id="A0A4Q7VGV8"/>
<evidence type="ECO:0000256" key="3">
    <source>
        <dbReference type="ARBA" id="ARBA00022692"/>
    </source>
</evidence>
<proteinExistence type="predicted"/>
<keyword evidence="6" id="KW-0175">Coiled coil</keyword>
<sequence length="387" mass="42438">MHAEMTQSAPRAEILEDGVDLLDVAVPLAQNLKLLILGPLAAGLVALGIAFLLPKTYTARTSLLPPQQQQNQVGAALSQLGALAGLAGGAGLKTPADQYVALMQSETVADRLIDRFKLMQVYDVDYRFQARKELAQNVRFAIGKKDGLISIEADDRSPQRAADIANAHVEELRRLSSSLALTEAQQRRVFFEEQLKQTRDRLTKAQMDLQGSGFSQGALKAEPKAAAEGYARLRAEVTAAEVKLQTMRRSLADASPEVQQQQSLLAALRGQLAGLERSGELGGGSDYVGRYREFKYQETLFELFSRQYELARLDESREGALIQVVDVATVPEWKSKPKRGLIAVAAVALSFLLVAAFVVARHFWHESARDPATADKLARLRTAWRGD</sequence>